<feature type="domain" description="GtrA/DPMS transmembrane" evidence="7">
    <location>
        <begin position="6"/>
        <end position="142"/>
    </location>
</feature>
<feature type="transmembrane region" description="Helical" evidence="6">
    <location>
        <begin position="7"/>
        <end position="25"/>
    </location>
</feature>
<evidence type="ECO:0000259" key="7">
    <source>
        <dbReference type="Pfam" id="PF04138"/>
    </source>
</evidence>
<evidence type="ECO:0000256" key="4">
    <source>
        <dbReference type="ARBA" id="ARBA00022989"/>
    </source>
</evidence>
<evidence type="ECO:0000256" key="5">
    <source>
        <dbReference type="ARBA" id="ARBA00023136"/>
    </source>
</evidence>
<keyword evidence="3 6" id="KW-0812">Transmembrane</keyword>
<evidence type="ECO:0000256" key="6">
    <source>
        <dbReference type="SAM" id="Phobius"/>
    </source>
</evidence>
<accession>A0A2U9IEW5</accession>
<keyword evidence="5 6" id="KW-0472">Membrane</keyword>
<proteinExistence type="inferred from homology"/>
<feature type="transmembrane region" description="Helical" evidence="6">
    <location>
        <begin position="115"/>
        <end position="135"/>
    </location>
</feature>
<dbReference type="Proteomes" id="UP000248044">
    <property type="component" value="Chromosome"/>
</dbReference>
<evidence type="ECO:0000256" key="1">
    <source>
        <dbReference type="ARBA" id="ARBA00004141"/>
    </source>
</evidence>
<dbReference type="Pfam" id="PF04138">
    <property type="entry name" value="GtrA_DPMS_TM"/>
    <property type="match status" value="1"/>
</dbReference>
<protein>
    <submittedName>
        <fullName evidence="8">GtrA family protein</fullName>
    </submittedName>
</protein>
<dbReference type="KEGG" id="abri:DFR85_08220"/>
<feature type="transmembrane region" description="Helical" evidence="6">
    <location>
        <begin position="31"/>
        <end position="49"/>
    </location>
</feature>
<comment type="similarity">
    <text evidence="2">Belongs to the GtrA family.</text>
</comment>
<dbReference type="GO" id="GO:0000271">
    <property type="term" value="P:polysaccharide biosynthetic process"/>
    <property type="evidence" value="ECO:0007669"/>
    <property type="project" value="InterPro"/>
</dbReference>
<dbReference type="InterPro" id="IPR051401">
    <property type="entry name" value="GtrA_CellWall_Glycosyl"/>
</dbReference>
<dbReference type="AlphaFoldDB" id="A0A2U9IEW5"/>
<evidence type="ECO:0000313" key="9">
    <source>
        <dbReference type="Proteomes" id="UP000248044"/>
    </source>
</evidence>
<comment type="subcellular location">
    <subcellularLocation>
        <location evidence="1">Membrane</location>
        <topology evidence="1">Multi-pass membrane protein</topology>
    </subcellularLocation>
</comment>
<dbReference type="OrthoDB" id="44002at2157"/>
<dbReference type="GO" id="GO:0005886">
    <property type="term" value="C:plasma membrane"/>
    <property type="evidence" value="ECO:0007669"/>
    <property type="project" value="TreeGrafter"/>
</dbReference>
<dbReference type="PANTHER" id="PTHR38459:SF1">
    <property type="entry name" value="PROPHAGE BACTOPRENOL-LINKED GLUCOSE TRANSLOCASE HOMOLOG"/>
    <property type="match status" value="1"/>
</dbReference>
<keyword evidence="4 6" id="KW-1133">Transmembrane helix</keyword>
<organism evidence="8 9">
    <name type="scientific">Acidianus brierleyi</name>
    <dbReference type="NCBI Taxonomy" id="41673"/>
    <lineage>
        <taxon>Archaea</taxon>
        <taxon>Thermoproteota</taxon>
        <taxon>Thermoprotei</taxon>
        <taxon>Sulfolobales</taxon>
        <taxon>Sulfolobaceae</taxon>
        <taxon>Acidianus</taxon>
    </lineage>
</organism>
<evidence type="ECO:0000313" key="8">
    <source>
        <dbReference type="EMBL" id="AWR94583.1"/>
    </source>
</evidence>
<dbReference type="EMBL" id="CP029289">
    <property type="protein sequence ID" value="AWR94583.1"/>
    <property type="molecule type" value="Genomic_DNA"/>
</dbReference>
<gene>
    <name evidence="8" type="ORF">DFR85_08220</name>
</gene>
<feature type="transmembrane region" description="Helical" evidence="6">
    <location>
        <begin position="70"/>
        <end position="95"/>
    </location>
</feature>
<dbReference type="PANTHER" id="PTHR38459">
    <property type="entry name" value="PROPHAGE BACTOPRENOL-LINKED GLUCOSE TRANSLOCASE HOMOLOG"/>
    <property type="match status" value="1"/>
</dbReference>
<dbReference type="GeneID" id="36832134"/>
<reference evidence="8 9" key="1">
    <citation type="submission" date="2018-05" db="EMBL/GenBank/DDBJ databases">
        <title>Complete Genome Sequences of Extremely Thermoacidophilic, Metal-Mobilizing Type-Strain Members of the Archaeal Family Sulfolobaceae: Acidianus brierleyi DSM-1651T, Acidianus sulfidivorans DSM-18786T, Metallosphaera hakonensis DSM-7519T, and Metallosphaera prunae DSM-10039T.</title>
        <authorList>
            <person name="Counts J.A."/>
            <person name="Kelly R.M."/>
        </authorList>
    </citation>
    <scope>NUCLEOTIDE SEQUENCE [LARGE SCALE GENOMIC DNA]</scope>
    <source>
        <strain evidence="8 9">DSM 1651</strain>
    </source>
</reference>
<sequence>MSRLLKFAIVGGLGTLVNELVFLSTTKLLSISISLALAIEISIIFNFMLNDVWTFKDKRIGNIWKRLLKFHMSSASGGIIQYIVVISIIVIMFHFSNASEILAILFFTSYLKLQSLVLGIINFIGIISGFIVRFITSIKWVWP</sequence>
<keyword evidence="9" id="KW-1185">Reference proteome</keyword>
<dbReference type="InterPro" id="IPR007267">
    <property type="entry name" value="GtrA_DPMS_TM"/>
</dbReference>
<evidence type="ECO:0000256" key="2">
    <source>
        <dbReference type="ARBA" id="ARBA00009399"/>
    </source>
</evidence>
<dbReference type="RefSeq" id="WP_110270464.1">
    <property type="nucleotide sequence ID" value="NZ_CP029289.2"/>
</dbReference>
<name>A0A2U9IEW5_9CREN</name>
<evidence type="ECO:0000256" key="3">
    <source>
        <dbReference type="ARBA" id="ARBA00022692"/>
    </source>
</evidence>